<evidence type="ECO:0000256" key="7">
    <source>
        <dbReference type="ARBA" id="ARBA00023136"/>
    </source>
</evidence>
<feature type="transmembrane region" description="Helical" evidence="8">
    <location>
        <begin position="125"/>
        <end position="147"/>
    </location>
</feature>
<name>A0A8J3AIS5_9BACI</name>
<dbReference type="GO" id="GO:0005886">
    <property type="term" value="C:plasma membrane"/>
    <property type="evidence" value="ECO:0007669"/>
    <property type="project" value="UniProtKB-SubCell"/>
</dbReference>
<proteinExistence type="predicted"/>
<evidence type="ECO:0000256" key="1">
    <source>
        <dbReference type="ARBA" id="ARBA00004651"/>
    </source>
</evidence>
<evidence type="ECO:0000256" key="6">
    <source>
        <dbReference type="ARBA" id="ARBA00022989"/>
    </source>
</evidence>
<accession>A0A8J3AIS5</accession>
<organism evidence="10 11">
    <name type="scientific">Gottfriedia solisilvae</name>
    <dbReference type="NCBI Taxonomy" id="1516104"/>
    <lineage>
        <taxon>Bacteria</taxon>
        <taxon>Bacillati</taxon>
        <taxon>Bacillota</taxon>
        <taxon>Bacilli</taxon>
        <taxon>Bacillales</taxon>
        <taxon>Bacillaceae</taxon>
        <taxon>Gottfriedia</taxon>
    </lineage>
</organism>
<dbReference type="GO" id="GO:0008982">
    <property type="term" value="F:protein-N(PI)-phosphohistidine-sugar phosphotransferase activity"/>
    <property type="evidence" value="ECO:0007669"/>
    <property type="project" value="InterPro"/>
</dbReference>
<comment type="subcellular location">
    <subcellularLocation>
        <location evidence="1">Cell membrane</location>
        <topology evidence="1">Multi-pass membrane protein</topology>
    </subcellularLocation>
</comment>
<keyword evidence="11" id="KW-1185">Reference proteome</keyword>
<dbReference type="Pfam" id="PF13303">
    <property type="entry name" value="PTS_EIIC_2"/>
    <property type="match status" value="1"/>
</dbReference>
<keyword evidence="2" id="KW-0813">Transport</keyword>
<feature type="transmembrane region" description="Helical" evidence="8">
    <location>
        <begin position="167"/>
        <end position="192"/>
    </location>
</feature>
<dbReference type="RefSeq" id="WP_087999877.1">
    <property type="nucleotide sequence ID" value="NZ_BMHB01000001.1"/>
</dbReference>
<feature type="transmembrane region" description="Helical" evidence="8">
    <location>
        <begin position="42"/>
        <end position="65"/>
    </location>
</feature>
<dbReference type="InterPro" id="IPR003352">
    <property type="entry name" value="PTS_EIIC"/>
</dbReference>
<keyword evidence="4" id="KW-0762">Sugar transport</keyword>
<keyword evidence="5 8" id="KW-0812">Transmembrane</keyword>
<keyword evidence="3" id="KW-1003">Cell membrane</keyword>
<evidence type="ECO:0000313" key="11">
    <source>
        <dbReference type="Proteomes" id="UP000626244"/>
    </source>
</evidence>
<feature type="transmembrane region" description="Helical" evidence="8">
    <location>
        <begin position="199"/>
        <end position="220"/>
    </location>
</feature>
<evidence type="ECO:0000256" key="3">
    <source>
        <dbReference type="ARBA" id="ARBA00022475"/>
    </source>
</evidence>
<dbReference type="AlphaFoldDB" id="A0A8J3AIS5"/>
<comment type="caution">
    <text evidence="10">The sequence shown here is derived from an EMBL/GenBank/DDBJ whole genome shotgun (WGS) entry which is preliminary data.</text>
</comment>
<dbReference type="GO" id="GO:0009401">
    <property type="term" value="P:phosphoenolpyruvate-dependent sugar phosphotransferase system"/>
    <property type="evidence" value="ECO:0007669"/>
    <property type="project" value="InterPro"/>
</dbReference>
<evidence type="ECO:0000313" key="10">
    <source>
        <dbReference type="EMBL" id="GGI15178.1"/>
    </source>
</evidence>
<feature type="transmembrane region" description="Helical" evidence="8">
    <location>
        <begin position="12"/>
        <end position="30"/>
    </location>
</feature>
<evidence type="ECO:0000256" key="4">
    <source>
        <dbReference type="ARBA" id="ARBA00022597"/>
    </source>
</evidence>
<feature type="transmembrane region" description="Helical" evidence="8">
    <location>
        <begin position="299"/>
        <end position="321"/>
    </location>
</feature>
<feature type="transmembrane region" description="Helical" evidence="8">
    <location>
        <begin position="70"/>
        <end position="89"/>
    </location>
</feature>
<dbReference type="OrthoDB" id="396983at2"/>
<evidence type="ECO:0000256" key="2">
    <source>
        <dbReference type="ARBA" id="ARBA00022448"/>
    </source>
</evidence>
<keyword evidence="6 8" id="KW-1133">Transmembrane helix</keyword>
<evidence type="ECO:0000256" key="5">
    <source>
        <dbReference type="ARBA" id="ARBA00022692"/>
    </source>
</evidence>
<dbReference type="EMBL" id="BMHB01000001">
    <property type="protein sequence ID" value="GGI15178.1"/>
    <property type="molecule type" value="Genomic_DNA"/>
</dbReference>
<feature type="transmembrane region" description="Helical" evidence="8">
    <location>
        <begin position="101"/>
        <end position="118"/>
    </location>
</feature>
<feature type="domain" description="Phosphotransferase system EIIC" evidence="9">
    <location>
        <begin position="11"/>
        <end position="333"/>
    </location>
</feature>
<gene>
    <name evidence="10" type="ORF">GCM10007380_26670</name>
</gene>
<evidence type="ECO:0000259" key="9">
    <source>
        <dbReference type="Pfam" id="PF13303"/>
    </source>
</evidence>
<feature type="transmembrane region" description="Helical" evidence="8">
    <location>
        <begin position="249"/>
        <end position="269"/>
    </location>
</feature>
<evidence type="ECO:0000256" key="8">
    <source>
        <dbReference type="SAM" id="Phobius"/>
    </source>
</evidence>
<protein>
    <recommendedName>
        <fullName evidence="9">Phosphotransferase system EIIC domain-containing protein</fullName>
    </recommendedName>
</protein>
<reference evidence="11" key="1">
    <citation type="journal article" date="2019" name="Int. J. Syst. Evol. Microbiol.">
        <title>The Global Catalogue of Microorganisms (GCM) 10K type strain sequencing project: providing services to taxonomists for standard genome sequencing and annotation.</title>
        <authorList>
            <consortium name="The Broad Institute Genomics Platform"/>
            <consortium name="The Broad Institute Genome Sequencing Center for Infectious Disease"/>
            <person name="Wu L."/>
            <person name="Ma J."/>
        </authorList>
    </citation>
    <scope>NUCLEOTIDE SEQUENCE [LARGE SCALE GENOMIC DNA]</scope>
    <source>
        <strain evidence="11">CGMCC 1.14993</strain>
    </source>
</reference>
<dbReference type="Proteomes" id="UP000626244">
    <property type="component" value="Unassembled WGS sequence"/>
</dbReference>
<keyword evidence="7 8" id="KW-0472">Membrane</keyword>
<sequence length="335" mass="34450">MSGQVRNSIFKASEGIAHAVFVMIGIGSLIESIGKIFHIESFAIIGLSTKLLMAPAIGAGIAVLLGANTLIIFSAMAAALIGSGALAMVDTAMTIKMGEPIGALLAALVAIYIGKLIQGRTKLDLMIVPLFSILIAGLVGLSLSKWISPILVTAGNFIKESTEGYPIVSSIVLAVVWGILIVSPASSAALAIALNLDGIAGGAALAGTAAQFVGLAVISARENEPGSILGLLIITPKLQLPNVTRNLKILIPTMVASAVAGPVSAFLFHIEAPKEIAGLGLCALVAPMNLLSTHGTASIIPMIVTYILVPGIVSYIVYILLKQMNMIKDGELKIN</sequence>